<dbReference type="VEuPathDB" id="TriTrypDB:Tbg972.10.13850"/>
<organism evidence="2 3">
    <name type="scientific">Trypanosoma brucei gambiense (strain MHOM/CI/86/DAL972)</name>
    <dbReference type="NCBI Taxonomy" id="679716"/>
    <lineage>
        <taxon>Eukaryota</taxon>
        <taxon>Discoba</taxon>
        <taxon>Euglenozoa</taxon>
        <taxon>Kinetoplastea</taxon>
        <taxon>Metakinetoplastina</taxon>
        <taxon>Trypanosomatida</taxon>
        <taxon>Trypanosomatidae</taxon>
        <taxon>Trypanosoma</taxon>
    </lineage>
</organism>
<evidence type="ECO:0000256" key="1">
    <source>
        <dbReference type="SAM" id="MobiDB-lite"/>
    </source>
</evidence>
<reference evidence="3" key="1">
    <citation type="journal article" date="2010" name="PLoS Negl. Trop. Dis.">
        <title>The genome sequence of Trypanosoma brucei gambiense, causative agent of chronic human african trypanosomiasis.</title>
        <authorList>
            <person name="Jackson A.P."/>
            <person name="Sanders M."/>
            <person name="Berry A."/>
            <person name="McQuillan J."/>
            <person name="Aslett M.A."/>
            <person name="Quail M.A."/>
            <person name="Chukualim B."/>
            <person name="Capewell P."/>
            <person name="MacLeod A."/>
            <person name="Melville S.E."/>
            <person name="Gibson W."/>
            <person name="Barry J.D."/>
            <person name="Berriman M."/>
            <person name="Hertz-Fowler C."/>
        </authorList>
    </citation>
    <scope>NUCLEOTIDE SEQUENCE [LARGE SCALE GENOMIC DNA]</scope>
    <source>
        <strain evidence="3">MHOM/CI/86/DAL972</strain>
    </source>
</reference>
<dbReference type="RefSeq" id="XP_011778552.1">
    <property type="nucleotide sequence ID" value="XM_011780250.1"/>
</dbReference>
<dbReference type="GeneID" id="23864588"/>
<dbReference type="Proteomes" id="UP000002316">
    <property type="component" value="Chromosome 10"/>
</dbReference>
<accession>D0A4U4</accession>
<feature type="region of interest" description="Disordered" evidence="1">
    <location>
        <begin position="158"/>
        <end position="178"/>
    </location>
</feature>
<dbReference type="OrthoDB" id="246363at2759"/>
<gene>
    <name evidence="2" type="ORF">TbgDal_X13850</name>
</gene>
<sequence length="1361" mass="149417">MLCRRFLESLSAPPAGLTLPLASSRFSYRVSPVLNSNAVGGDTGGVDDRLHVTPFFASLFPNHFAVIGSCAENNNSALSLKCPLTARRVAAAPRVTERVGDRKSSVKAQPLHPWHAIANIKHAVLYGSNGEDGDNNPEPDASGTSQAKCCSFTMLEGSRDAGTSTDAQLHTRRTTDSDCADKEDEELLLTAMRARLARYSVRNDPTTSSNAASICSNNCTDEDTEKAARDSVPHKKPLTLERVMHASAYAFHHTFEALVRDKQDWLAVKLLRRWWHHNPHLFPLELQLQQRKEVADVLRRVRLGGEIIDDRDRQTIAECLSQVPAKKYLVSSALFGRVLMVALRMGDAVVEEEFVLRELLYDAVYGIVCGGCLAGAEDTSEVADTKSCDIGNKHGVGPSDDALVVGVESRSSEGGPQFHLYKEKYEDWLVFVGAIAAAAMLERHAEKFQREHNRGLTYERLVRAVREEYADFMNRACHPQQGQQSWSSVPFSADVKESLPVLPGWAKMLFTTVFRCYEESGVFHISPARRPGNCALLWRNIHAKLLEKFPHVFHAGSTVATLLSLEALEEAAVSAMGTRRLSFVGKEEALCRWRLECLSCKIPFELYGGVLNGGENTDVDNQQNVGDPYNWPFSDLPRTYKQRRARFVASYSTFSHNGDRENLAASSSLADSGRHQLHWKHREFFGSGVCLSSSRPNIPVFTSPEEVYRCERDALDEVADAWRCTVEIFRDYSSLPLLQLDPASSAFSANDSLRGCDGDTALEVSKPSMFVFLRLMSLLASTGNPPNITAEKGSAGDLHFPLVECIERDIIPLCHPSVAAHLRRCCVTHLSRSGTRGVRLLLAQHQLLLSQKLNEDAALERLLTGLLWSGGNGSHEGVCPRGCFSFGSGSLAWQFIAQQRRTFSSSSGWFMLDLILSHLVTLSLSIPDDHRCAVFVSSNMIAVASDNAREDTAVHSSLRGELSCNPPPAQHLYVSLLQLLAWVVEQEEVGKIDKCRGTGTTSATDATAGVDVELSCECTDGELPSLHETAHHWRTVRRFLCKVSGSPFSRVPFAPSVLERIALILVHTCPDLELLLGSLLTLLLQHQRQQLNKKLFAFCTKSTYGPMNAGQDDTTSPITPRLLSSLCGLLVINGVKGRGVLEWRTRRGAPGCGSEEEKVSLCEWHCSCFESVMQDSHSSCEGQDTRGSGRGAASVAGGEDAMEVTKIGQTGVEAKYLVGSVVLGIIVGDSKWKSFSADNYNVALFLDSIQNDDRGVCARGSSATDGKGVFPLGVVLPSVQMTSLYPAGVRQRVTSIKDVFREMQPDQRSRVRQSLSQRERTEVGGMLADFILPGADAEECDGDIVRQFTQPGAVNGVCHRE</sequence>
<name>D0A4U4_TRYB9</name>
<dbReference type="EMBL" id="FN554973">
    <property type="protein sequence ID" value="CBH16288.1"/>
    <property type="molecule type" value="Genomic_DNA"/>
</dbReference>
<evidence type="ECO:0000313" key="2">
    <source>
        <dbReference type="EMBL" id="CBH16288.1"/>
    </source>
</evidence>
<dbReference type="KEGG" id="tbg:TbgDal_X13850"/>
<proteinExistence type="predicted"/>
<evidence type="ECO:0000313" key="3">
    <source>
        <dbReference type="Proteomes" id="UP000002316"/>
    </source>
</evidence>
<protein>
    <submittedName>
        <fullName evidence="2">Uncharacterized protein</fullName>
    </submittedName>
</protein>